<dbReference type="Gene3D" id="3.40.630.30">
    <property type="match status" value="1"/>
</dbReference>
<comment type="caution">
    <text evidence="1">The sequence shown here is derived from an EMBL/GenBank/DDBJ whole genome shotgun (WGS) entry which is preliminary data.</text>
</comment>
<protein>
    <recommendedName>
        <fullName evidence="3">N-acetyltransferase domain-containing protein</fullName>
    </recommendedName>
</protein>
<keyword evidence="2" id="KW-1185">Reference proteome</keyword>
<dbReference type="Proteomes" id="UP000187486">
    <property type="component" value="Unassembled WGS sequence"/>
</dbReference>
<dbReference type="SUPFAM" id="SSF55729">
    <property type="entry name" value="Acyl-CoA N-acyltransferases (Nat)"/>
    <property type="match status" value="1"/>
</dbReference>
<dbReference type="EMBL" id="MQUQ01000017">
    <property type="protein sequence ID" value="OLZ46544.1"/>
    <property type="molecule type" value="Genomic_DNA"/>
</dbReference>
<dbReference type="InterPro" id="IPR016181">
    <property type="entry name" value="Acyl_CoA_acyltransferase"/>
</dbReference>
<dbReference type="AlphaFoldDB" id="A0A1R0KK86"/>
<proteinExistence type="predicted"/>
<evidence type="ECO:0008006" key="3">
    <source>
        <dbReference type="Google" id="ProtNLM"/>
    </source>
</evidence>
<dbReference type="OrthoDB" id="4942342at2"/>
<sequence>MLSETEEVIHDRTVVACEAATTAGLPGTFQAWREDGLLAVLATAPELRFLRTISGVTEANLAQAVRFTTASCWDGDRPTLVLPPDLISRDTGLVPDGVRPVAVLPLTGFPPSGADVDDSPDVDVFLRILLDGYETSDAVTAFIAAEHADPRIRRSLLIEDGVPVSAAALSSHGPGVLLGGSATPRAHRGKGAQARLLLHGLAEASRGGHRFAVATAVEGSPSLSNLRCAGAQVHLRQAFRPA</sequence>
<accession>A0A1R0KK86</accession>
<name>A0A1R0KK86_9PSEU</name>
<evidence type="ECO:0000313" key="1">
    <source>
        <dbReference type="EMBL" id="OLZ46544.1"/>
    </source>
</evidence>
<reference evidence="1 2" key="1">
    <citation type="submission" date="2016-01" db="EMBL/GenBank/DDBJ databases">
        <title>Amycolatopsis coloradensis genome sequencing and assembly.</title>
        <authorList>
            <person name="Mayilraj S."/>
        </authorList>
    </citation>
    <scope>NUCLEOTIDE SEQUENCE [LARGE SCALE GENOMIC DNA]</scope>
    <source>
        <strain evidence="1 2">DSM 44225</strain>
    </source>
</reference>
<organism evidence="1 2">
    <name type="scientific">Amycolatopsis coloradensis</name>
    <dbReference type="NCBI Taxonomy" id="76021"/>
    <lineage>
        <taxon>Bacteria</taxon>
        <taxon>Bacillati</taxon>
        <taxon>Actinomycetota</taxon>
        <taxon>Actinomycetes</taxon>
        <taxon>Pseudonocardiales</taxon>
        <taxon>Pseudonocardiaceae</taxon>
        <taxon>Amycolatopsis</taxon>
    </lineage>
</organism>
<gene>
    <name evidence="1" type="ORF">BS329_30425</name>
</gene>
<dbReference type="STRING" id="76021.BS329_30425"/>
<dbReference type="RefSeq" id="WP_076164941.1">
    <property type="nucleotide sequence ID" value="NZ_JBEZVB010000052.1"/>
</dbReference>
<evidence type="ECO:0000313" key="2">
    <source>
        <dbReference type="Proteomes" id="UP000187486"/>
    </source>
</evidence>